<comment type="caution">
    <text evidence="2">The sequence shown here is derived from an EMBL/GenBank/DDBJ whole genome shotgun (WGS) entry which is preliminary data.</text>
</comment>
<dbReference type="InterPro" id="IPR045738">
    <property type="entry name" value="DUF6088"/>
</dbReference>
<feature type="compositionally biased region" description="Basic and acidic residues" evidence="1">
    <location>
        <begin position="214"/>
        <end position="239"/>
    </location>
</feature>
<evidence type="ECO:0000313" key="3">
    <source>
        <dbReference type="Proteomes" id="UP000556329"/>
    </source>
</evidence>
<proteinExistence type="predicted"/>
<name>A0A841PG13_9HYPH</name>
<organism evidence="2 3">
    <name type="scientific">Mesorhizobium sangaii</name>
    <dbReference type="NCBI Taxonomy" id="505389"/>
    <lineage>
        <taxon>Bacteria</taxon>
        <taxon>Pseudomonadati</taxon>
        <taxon>Pseudomonadota</taxon>
        <taxon>Alphaproteobacteria</taxon>
        <taxon>Hyphomicrobiales</taxon>
        <taxon>Phyllobacteriaceae</taxon>
        <taxon>Mesorhizobium</taxon>
    </lineage>
</organism>
<accession>A0A841PG13</accession>
<keyword evidence="3" id="KW-1185">Reference proteome</keyword>
<sequence length="266" mass="29647">MLDRIRADAPRKVWTPSDFVDLASRDAVDKALQRLTNAQTLRRIDRGLYDQPGFNKLTQKTNPPDPRSVIDAVGRRDQTRMLVDGMTAANDLGLTDAVPAKIVVHTDARRRAIKLGNVTITFRPTAPSKLFWAGRLAMRVVQALHWLRGLLVREGESDHVKRKLAKLFEDPVAGLQLKADITAGMTALPTWMWVFLKPLVENDAGVGRWHVGDDDHAGADADHDRQRQRTRDGDDDHAAIGRRKPKPHSAGKTRTAKRGATRTAKT</sequence>
<evidence type="ECO:0008006" key="4">
    <source>
        <dbReference type="Google" id="ProtNLM"/>
    </source>
</evidence>
<feature type="compositionally biased region" description="Basic residues" evidence="1">
    <location>
        <begin position="240"/>
        <end position="266"/>
    </location>
</feature>
<dbReference type="Pfam" id="PF19570">
    <property type="entry name" value="DUF6088"/>
    <property type="match status" value="1"/>
</dbReference>
<dbReference type="EMBL" id="JACHEF010000013">
    <property type="protein sequence ID" value="MBB6414096.1"/>
    <property type="molecule type" value="Genomic_DNA"/>
</dbReference>
<evidence type="ECO:0000313" key="2">
    <source>
        <dbReference type="EMBL" id="MBB6414096.1"/>
    </source>
</evidence>
<dbReference type="AlphaFoldDB" id="A0A841PG13"/>
<gene>
    <name evidence="2" type="ORF">HNQ71_006805</name>
</gene>
<dbReference type="RefSeq" id="WP_246462369.1">
    <property type="nucleotide sequence ID" value="NZ_JACHEF010000013.1"/>
</dbReference>
<dbReference type="Proteomes" id="UP000556329">
    <property type="component" value="Unassembled WGS sequence"/>
</dbReference>
<reference evidence="2 3" key="1">
    <citation type="submission" date="2020-08" db="EMBL/GenBank/DDBJ databases">
        <title>Genomic Encyclopedia of Type Strains, Phase IV (KMG-IV): sequencing the most valuable type-strain genomes for metagenomic binning, comparative biology and taxonomic classification.</title>
        <authorList>
            <person name="Goeker M."/>
        </authorList>
    </citation>
    <scope>NUCLEOTIDE SEQUENCE [LARGE SCALE GENOMIC DNA]</scope>
    <source>
        <strain evidence="2 3">DSM 100039</strain>
    </source>
</reference>
<protein>
    <recommendedName>
        <fullName evidence="4">Transcriptional regulator, AbiEi antitoxin, Type IV TA system</fullName>
    </recommendedName>
</protein>
<feature type="region of interest" description="Disordered" evidence="1">
    <location>
        <begin position="214"/>
        <end position="266"/>
    </location>
</feature>
<evidence type="ECO:0000256" key="1">
    <source>
        <dbReference type="SAM" id="MobiDB-lite"/>
    </source>
</evidence>